<evidence type="ECO:0008006" key="3">
    <source>
        <dbReference type="Google" id="ProtNLM"/>
    </source>
</evidence>
<dbReference type="EMBL" id="FORM01000003">
    <property type="protein sequence ID" value="SFJ00396.1"/>
    <property type="molecule type" value="Genomic_DNA"/>
</dbReference>
<dbReference type="RefSeq" id="WP_090838919.1">
    <property type="nucleotide sequence ID" value="NZ_FORM01000003.1"/>
</dbReference>
<accession>A0A1I3MUP2</accession>
<gene>
    <name evidence="1" type="ORF">SAMN05443431_103302</name>
</gene>
<reference evidence="2" key="1">
    <citation type="submission" date="2016-10" db="EMBL/GenBank/DDBJ databases">
        <authorList>
            <person name="Varghese N."/>
            <person name="Submissions S."/>
        </authorList>
    </citation>
    <scope>NUCLEOTIDE SEQUENCE [LARGE SCALE GENOMIC DNA]</scope>
    <source>
        <strain evidence="2">DSM 28881</strain>
    </source>
</reference>
<organism evidence="1 2">
    <name type="scientific">Olleya namhaensis</name>
    <dbReference type="NCBI Taxonomy" id="1144750"/>
    <lineage>
        <taxon>Bacteria</taxon>
        <taxon>Pseudomonadati</taxon>
        <taxon>Bacteroidota</taxon>
        <taxon>Flavobacteriia</taxon>
        <taxon>Flavobacteriales</taxon>
        <taxon>Flavobacteriaceae</taxon>
    </lineage>
</organism>
<sequence>MLKSKFLFLLILSIFSCKENHKSINNQNINAYKIDNKTDQLFQVKKIDSTLDTYLIYAFKSGRYHKILSEKLTSINDCREIKLYNNYNFNLDTLYIQSGIYEHAAGIEIGDKEVVYFEGDSITVLYSSNNIKGLCIIDKEGNGCKSLKPR</sequence>
<proteinExistence type="predicted"/>
<dbReference type="AlphaFoldDB" id="A0A1I3MUP2"/>
<evidence type="ECO:0000313" key="2">
    <source>
        <dbReference type="Proteomes" id="UP000199559"/>
    </source>
</evidence>
<name>A0A1I3MUP2_9FLAO</name>
<dbReference type="STRING" id="1144750.SAMN05443431_103302"/>
<dbReference type="PROSITE" id="PS51257">
    <property type="entry name" value="PROKAR_LIPOPROTEIN"/>
    <property type="match status" value="1"/>
</dbReference>
<evidence type="ECO:0000313" key="1">
    <source>
        <dbReference type="EMBL" id="SFJ00396.1"/>
    </source>
</evidence>
<keyword evidence="2" id="KW-1185">Reference proteome</keyword>
<dbReference type="Proteomes" id="UP000199559">
    <property type="component" value="Unassembled WGS sequence"/>
</dbReference>
<protein>
    <recommendedName>
        <fullName evidence="3">Lipoprotein</fullName>
    </recommendedName>
</protein>